<evidence type="ECO:0008006" key="4">
    <source>
        <dbReference type="Google" id="ProtNLM"/>
    </source>
</evidence>
<proteinExistence type="predicted"/>
<protein>
    <recommendedName>
        <fullName evidence="4">Secreted protein</fullName>
    </recommendedName>
</protein>
<accession>A0ABR1T083</accession>
<evidence type="ECO:0000313" key="3">
    <source>
        <dbReference type="Proteomes" id="UP001444661"/>
    </source>
</evidence>
<feature type="chain" id="PRO_5045908965" description="Secreted protein" evidence="1">
    <location>
        <begin position="18"/>
        <end position="357"/>
    </location>
</feature>
<gene>
    <name evidence="2" type="ORF">PG993_008273</name>
</gene>
<organism evidence="2 3">
    <name type="scientific">Apiospora rasikravindrae</name>
    <dbReference type="NCBI Taxonomy" id="990691"/>
    <lineage>
        <taxon>Eukaryota</taxon>
        <taxon>Fungi</taxon>
        <taxon>Dikarya</taxon>
        <taxon>Ascomycota</taxon>
        <taxon>Pezizomycotina</taxon>
        <taxon>Sordariomycetes</taxon>
        <taxon>Xylariomycetidae</taxon>
        <taxon>Amphisphaeriales</taxon>
        <taxon>Apiosporaceae</taxon>
        <taxon>Apiospora</taxon>
    </lineage>
</organism>
<dbReference type="EMBL" id="JAQQWK010000006">
    <property type="protein sequence ID" value="KAK8039862.1"/>
    <property type="molecule type" value="Genomic_DNA"/>
</dbReference>
<sequence>MHYLTLSLLGVASLAAAAPAPAPKPDQWQGVIDPWGQYGRTPEKVKRADIVFPDDDANSTTFRIEDREFSSDELLHLAKRATIKDFAGKIPGCGSADDPSNKDTPKPMWQVNEGVKIPKNKGWKDDACTTGHGADHCWTEYYLVEAAVEYFSWLPTGSAVNCPAAAKSTCSVQVQSLAQSCSVTGTTSSEGWDWKMIDAAGTLSIGLGKDGSGVSGGGDLSLGGGYSKNHVTTTSDLTNVCRADSSAVTCTWANEAGEAKNLCHQVWYADRVLHVFGQAQRTCNKCSSEGAVQQNTGDGKVCVRGQKEFDFRLPINKLVHCDGACGANDPGVNQPKNGPRGKYIAPNNWDLLVIGQN</sequence>
<comment type="caution">
    <text evidence="2">The sequence shown here is derived from an EMBL/GenBank/DDBJ whole genome shotgun (WGS) entry which is preliminary data.</text>
</comment>
<feature type="signal peptide" evidence="1">
    <location>
        <begin position="1"/>
        <end position="17"/>
    </location>
</feature>
<keyword evidence="1" id="KW-0732">Signal</keyword>
<dbReference type="Proteomes" id="UP001444661">
    <property type="component" value="Unassembled WGS sequence"/>
</dbReference>
<name>A0ABR1T083_9PEZI</name>
<keyword evidence="3" id="KW-1185">Reference proteome</keyword>
<evidence type="ECO:0000256" key="1">
    <source>
        <dbReference type="SAM" id="SignalP"/>
    </source>
</evidence>
<evidence type="ECO:0000313" key="2">
    <source>
        <dbReference type="EMBL" id="KAK8039862.1"/>
    </source>
</evidence>
<reference evidence="2 3" key="1">
    <citation type="submission" date="2023-01" db="EMBL/GenBank/DDBJ databases">
        <title>Analysis of 21 Apiospora genomes using comparative genomics revels a genus with tremendous synthesis potential of carbohydrate active enzymes and secondary metabolites.</title>
        <authorList>
            <person name="Sorensen T."/>
        </authorList>
    </citation>
    <scope>NUCLEOTIDE SEQUENCE [LARGE SCALE GENOMIC DNA]</scope>
    <source>
        <strain evidence="2 3">CBS 33761</strain>
    </source>
</reference>